<accession>A0AAE0XFX7</accession>
<dbReference type="SUPFAM" id="SSF52499">
    <property type="entry name" value="Isochorismatase-like hydrolases"/>
    <property type="match status" value="1"/>
</dbReference>
<evidence type="ECO:0000313" key="3">
    <source>
        <dbReference type="EMBL" id="KAK3692729.1"/>
    </source>
</evidence>
<dbReference type="Gene3D" id="3.40.50.850">
    <property type="entry name" value="Isochorismatase-like"/>
    <property type="match status" value="1"/>
</dbReference>
<dbReference type="InterPro" id="IPR036380">
    <property type="entry name" value="Isochorismatase-like_sf"/>
</dbReference>
<protein>
    <submittedName>
        <fullName evidence="3">Isochorismatase-like protein</fullName>
    </submittedName>
</protein>
<keyword evidence="4" id="KW-1185">Reference proteome</keyword>
<gene>
    <name evidence="3" type="ORF">B0T22DRAFT_23649</name>
</gene>
<evidence type="ECO:0000313" key="4">
    <source>
        <dbReference type="Proteomes" id="UP001270362"/>
    </source>
</evidence>
<organism evidence="3 4">
    <name type="scientific">Podospora appendiculata</name>
    <dbReference type="NCBI Taxonomy" id="314037"/>
    <lineage>
        <taxon>Eukaryota</taxon>
        <taxon>Fungi</taxon>
        <taxon>Dikarya</taxon>
        <taxon>Ascomycota</taxon>
        <taxon>Pezizomycotina</taxon>
        <taxon>Sordariomycetes</taxon>
        <taxon>Sordariomycetidae</taxon>
        <taxon>Sordariales</taxon>
        <taxon>Podosporaceae</taxon>
        <taxon>Podospora</taxon>
    </lineage>
</organism>
<dbReference type="PANTHER" id="PTHR14119:SF3">
    <property type="entry name" value="ISOCHORISMATASE DOMAIN-CONTAINING PROTEIN 2"/>
    <property type="match status" value="1"/>
</dbReference>
<comment type="caution">
    <text evidence="3">The sequence shown here is derived from an EMBL/GenBank/DDBJ whole genome shotgun (WGS) entry which is preliminary data.</text>
</comment>
<sequence>MAAPSSQRRFQNPAVFVCDIQEAFRKSIFEFDKVVKTTSKLLRAATILQIPIYVTTQNRARLGDTVAELQPYLAGAGADADKTRFSMYVGPIAAQFPSTATGTAREVVIVGIEAHICVTQTALDLLAAGHRVYVLADGVSSSSREEVGVALARLRQAGAVVTTSESWIYECMGDASAGEFKEIVKLVKETGPDSKAALQGLLGGSSSSGGIRSSI</sequence>
<evidence type="ECO:0000259" key="2">
    <source>
        <dbReference type="Pfam" id="PF00857"/>
    </source>
</evidence>
<proteinExistence type="inferred from homology"/>
<dbReference type="InterPro" id="IPR050993">
    <property type="entry name" value="Isochorismatase_domain"/>
</dbReference>
<dbReference type="Pfam" id="PF00857">
    <property type="entry name" value="Isochorismatase"/>
    <property type="match status" value="1"/>
</dbReference>
<dbReference type="InterPro" id="IPR000868">
    <property type="entry name" value="Isochorismatase-like_dom"/>
</dbReference>
<dbReference type="PANTHER" id="PTHR14119">
    <property type="entry name" value="HYDROLASE"/>
    <property type="match status" value="1"/>
</dbReference>
<dbReference type="Proteomes" id="UP001270362">
    <property type="component" value="Unassembled WGS sequence"/>
</dbReference>
<reference evidence="3" key="1">
    <citation type="journal article" date="2023" name="Mol. Phylogenet. Evol.">
        <title>Genome-scale phylogeny and comparative genomics of the fungal order Sordariales.</title>
        <authorList>
            <person name="Hensen N."/>
            <person name="Bonometti L."/>
            <person name="Westerberg I."/>
            <person name="Brannstrom I.O."/>
            <person name="Guillou S."/>
            <person name="Cros-Aarteil S."/>
            <person name="Calhoun S."/>
            <person name="Haridas S."/>
            <person name="Kuo A."/>
            <person name="Mondo S."/>
            <person name="Pangilinan J."/>
            <person name="Riley R."/>
            <person name="LaButti K."/>
            <person name="Andreopoulos B."/>
            <person name="Lipzen A."/>
            <person name="Chen C."/>
            <person name="Yan M."/>
            <person name="Daum C."/>
            <person name="Ng V."/>
            <person name="Clum A."/>
            <person name="Steindorff A."/>
            <person name="Ohm R.A."/>
            <person name="Martin F."/>
            <person name="Silar P."/>
            <person name="Natvig D.O."/>
            <person name="Lalanne C."/>
            <person name="Gautier V."/>
            <person name="Ament-Velasquez S.L."/>
            <person name="Kruys A."/>
            <person name="Hutchinson M.I."/>
            <person name="Powell A.J."/>
            <person name="Barry K."/>
            <person name="Miller A.N."/>
            <person name="Grigoriev I.V."/>
            <person name="Debuchy R."/>
            <person name="Gladieux P."/>
            <person name="Hiltunen Thoren M."/>
            <person name="Johannesson H."/>
        </authorList>
    </citation>
    <scope>NUCLEOTIDE SEQUENCE</scope>
    <source>
        <strain evidence="3">CBS 314.62</strain>
    </source>
</reference>
<reference evidence="3" key="2">
    <citation type="submission" date="2023-06" db="EMBL/GenBank/DDBJ databases">
        <authorList>
            <consortium name="Lawrence Berkeley National Laboratory"/>
            <person name="Haridas S."/>
            <person name="Hensen N."/>
            <person name="Bonometti L."/>
            <person name="Westerberg I."/>
            <person name="Brannstrom I.O."/>
            <person name="Guillou S."/>
            <person name="Cros-Aarteil S."/>
            <person name="Calhoun S."/>
            <person name="Kuo A."/>
            <person name="Mondo S."/>
            <person name="Pangilinan J."/>
            <person name="Riley R."/>
            <person name="Labutti K."/>
            <person name="Andreopoulos B."/>
            <person name="Lipzen A."/>
            <person name="Chen C."/>
            <person name="Yanf M."/>
            <person name="Daum C."/>
            <person name="Ng V."/>
            <person name="Clum A."/>
            <person name="Steindorff A."/>
            <person name="Ohm R."/>
            <person name="Martin F."/>
            <person name="Silar P."/>
            <person name="Natvig D."/>
            <person name="Lalanne C."/>
            <person name="Gautier V."/>
            <person name="Ament-Velasquez S.L."/>
            <person name="Kruys A."/>
            <person name="Hutchinson M.I."/>
            <person name="Powell A.J."/>
            <person name="Barry K."/>
            <person name="Miller A.N."/>
            <person name="Grigoriev I.V."/>
            <person name="Debuchy R."/>
            <person name="Gladieux P."/>
            <person name="Thoren M.H."/>
            <person name="Johannesson H."/>
        </authorList>
    </citation>
    <scope>NUCLEOTIDE SEQUENCE</scope>
    <source>
        <strain evidence="3">CBS 314.62</strain>
    </source>
</reference>
<feature type="domain" description="Isochorismatase-like" evidence="2">
    <location>
        <begin position="14"/>
        <end position="165"/>
    </location>
</feature>
<comment type="similarity">
    <text evidence="1">Belongs to the isochorismatase family.</text>
</comment>
<dbReference type="AlphaFoldDB" id="A0AAE0XFX7"/>
<evidence type="ECO:0000256" key="1">
    <source>
        <dbReference type="ARBA" id="ARBA00006336"/>
    </source>
</evidence>
<name>A0AAE0XFX7_9PEZI</name>
<dbReference type="EMBL" id="JAULSO010000001">
    <property type="protein sequence ID" value="KAK3692729.1"/>
    <property type="molecule type" value="Genomic_DNA"/>
</dbReference>